<reference evidence="1 2" key="1">
    <citation type="submission" date="2015-06" db="EMBL/GenBank/DDBJ databases">
        <authorList>
            <person name="Zeng Y."/>
            <person name="Huang Y."/>
        </authorList>
    </citation>
    <scope>NUCLEOTIDE SEQUENCE [LARGE SCALE GENOMIC DNA]</scope>
    <source>
        <strain evidence="1 2">PQ-2</strain>
    </source>
</reference>
<sequence length="116" mass="12788">MFADTPPPSPRQRRYPTERIEAALRALSGGHGRVVIHREVPWASITFSGSRHTLSLTFSGAEAVEAGERMIADLPDHEFIIPGQLVADAQVLSVDHAMLPEPVLRAEVELLLLEDR</sequence>
<evidence type="ECO:0000313" key="1">
    <source>
        <dbReference type="EMBL" id="AKM10128.1"/>
    </source>
</evidence>
<dbReference type="STRING" id="1348774.AB433_09315"/>
<dbReference type="PATRIC" id="fig|1348774.3.peg.1955"/>
<dbReference type="EMBL" id="CP011770">
    <property type="protein sequence ID" value="AKM10128.1"/>
    <property type="molecule type" value="Genomic_DNA"/>
</dbReference>
<dbReference type="AlphaFoldDB" id="A0A0G3XIG7"/>
<dbReference type="RefSeq" id="WP_047820804.1">
    <property type="nucleotide sequence ID" value="NZ_CP011770.1"/>
</dbReference>
<organism evidence="1 2">
    <name type="scientific">Croceicoccus naphthovorans</name>
    <dbReference type="NCBI Taxonomy" id="1348774"/>
    <lineage>
        <taxon>Bacteria</taxon>
        <taxon>Pseudomonadati</taxon>
        <taxon>Pseudomonadota</taxon>
        <taxon>Alphaproteobacteria</taxon>
        <taxon>Sphingomonadales</taxon>
        <taxon>Erythrobacteraceae</taxon>
        <taxon>Croceicoccus</taxon>
    </lineage>
</organism>
<accession>A0A0G3XIG7</accession>
<evidence type="ECO:0000313" key="2">
    <source>
        <dbReference type="Proteomes" id="UP000035287"/>
    </source>
</evidence>
<dbReference type="OrthoDB" id="7473760at2"/>
<name>A0A0G3XIG7_9SPHN</name>
<gene>
    <name evidence="1" type="ORF">AB433_09315</name>
</gene>
<dbReference type="KEGG" id="cna:AB433_09315"/>
<proteinExistence type="predicted"/>
<dbReference type="Proteomes" id="UP000035287">
    <property type="component" value="Chromosome"/>
</dbReference>
<protein>
    <submittedName>
        <fullName evidence="1">Uncharacterized protein</fullName>
    </submittedName>
</protein>
<keyword evidence="2" id="KW-1185">Reference proteome</keyword>